<protein>
    <submittedName>
        <fullName evidence="2">DUF3105 domain-containing protein</fullName>
    </submittedName>
</protein>
<sequence length="184" mass="19162">MAAVAVLVVAIGVPVAVGQLRADESSRVERNLEEVVVVGDLSTEHTSGDVTYPQTPPIGGPHDARWLDCGVYDEPVREENAVHDLEHGTVWITYDPDLAAEDVASLAERLPDNGILSPYPGLPAPVVVTVWGHQLRLVGADDPRLELFVESLGGGQTAPEPFASCAGGVPDPQGGDGTGSGAEV</sequence>
<proteinExistence type="predicted"/>
<evidence type="ECO:0000256" key="1">
    <source>
        <dbReference type="SAM" id="MobiDB-lite"/>
    </source>
</evidence>
<evidence type="ECO:0000313" key="3">
    <source>
        <dbReference type="Proteomes" id="UP001168620"/>
    </source>
</evidence>
<gene>
    <name evidence="2" type="ORF">QWY28_20155</name>
</gene>
<reference evidence="2" key="1">
    <citation type="submission" date="2023-06" db="EMBL/GenBank/DDBJ databases">
        <title>Draft genome sequence of Nocardioides sp. SOB77.</title>
        <authorList>
            <person name="Zhang G."/>
        </authorList>
    </citation>
    <scope>NUCLEOTIDE SEQUENCE</scope>
    <source>
        <strain evidence="2">SOB77</strain>
    </source>
</reference>
<dbReference type="InterPro" id="IPR021454">
    <property type="entry name" value="DUF3105"/>
</dbReference>
<feature type="region of interest" description="Disordered" evidence="1">
    <location>
        <begin position="159"/>
        <end position="184"/>
    </location>
</feature>
<evidence type="ECO:0000313" key="2">
    <source>
        <dbReference type="EMBL" id="MDN4175289.1"/>
    </source>
</evidence>
<dbReference type="Pfam" id="PF11303">
    <property type="entry name" value="DUF3105"/>
    <property type="match status" value="1"/>
</dbReference>
<dbReference type="RefSeq" id="WP_300954487.1">
    <property type="nucleotide sequence ID" value="NZ_JAUHJQ010000012.1"/>
</dbReference>
<feature type="compositionally biased region" description="Gly residues" evidence="1">
    <location>
        <begin position="174"/>
        <end position="184"/>
    </location>
</feature>
<dbReference type="Proteomes" id="UP001168620">
    <property type="component" value="Unassembled WGS sequence"/>
</dbReference>
<keyword evidence="3" id="KW-1185">Reference proteome</keyword>
<dbReference type="EMBL" id="JAUHJQ010000012">
    <property type="protein sequence ID" value="MDN4175289.1"/>
    <property type="molecule type" value="Genomic_DNA"/>
</dbReference>
<name>A0ABT8FKZ4_9ACTN</name>
<comment type="caution">
    <text evidence="2">The sequence shown here is derived from an EMBL/GenBank/DDBJ whole genome shotgun (WGS) entry which is preliminary data.</text>
</comment>
<organism evidence="2 3">
    <name type="scientific">Nocardioides oceani</name>
    <dbReference type="NCBI Taxonomy" id="3058369"/>
    <lineage>
        <taxon>Bacteria</taxon>
        <taxon>Bacillati</taxon>
        <taxon>Actinomycetota</taxon>
        <taxon>Actinomycetes</taxon>
        <taxon>Propionibacteriales</taxon>
        <taxon>Nocardioidaceae</taxon>
        <taxon>Nocardioides</taxon>
    </lineage>
</organism>
<accession>A0ABT8FKZ4</accession>